<dbReference type="GO" id="GO:0016020">
    <property type="term" value="C:membrane"/>
    <property type="evidence" value="ECO:0007669"/>
    <property type="project" value="UniProtKB-SubCell"/>
</dbReference>
<evidence type="ECO:0000256" key="5">
    <source>
        <dbReference type="SAM" id="Phobius"/>
    </source>
</evidence>
<feature type="transmembrane region" description="Helical" evidence="5">
    <location>
        <begin position="134"/>
        <end position="159"/>
    </location>
</feature>
<keyword evidence="3 5" id="KW-1133">Transmembrane helix</keyword>
<dbReference type="PANTHER" id="PTHR46641:SF13">
    <property type="entry name" value="G_PROTEIN_RECEP_F1_2 DOMAIN-CONTAINING PROTEIN"/>
    <property type="match status" value="1"/>
</dbReference>
<dbReference type="Proteomes" id="UP000271098">
    <property type="component" value="Unassembled WGS sequence"/>
</dbReference>
<evidence type="ECO:0000256" key="2">
    <source>
        <dbReference type="ARBA" id="ARBA00022692"/>
    </source>
</evidence>
<evidence type="ECO:0000256" key="1">
    <source>
        <dbReference type="ARBA" id="ARBA00004370"/>
    </source>
</evidence>
<comment type="subcellular location">
    <subcellularLocation>
        <location evidence="1">Membrane</location>
    </subcellularLocation>
</comment>
<dbReference type="EMBL" id="UYRT01000728">
    <property type="protein sequence ID" value="VDK28631.1"/>
    <property type="molecule type" value="Genomic_DNA"/>
</dbReference>
<evidence type="ECO:0000313" key="9">
    <source>
        <dbReference type="WBParaSite" id="GPUH_0000073701-mRNA-1"/>
    </source>
</evidence>
<sequence>MLSIKICRQPAHHCYHRNWELRQWRQVLFIMDDSYNITPCRTVIHSQTYLAFSQFVNGYLTTLCVLIGTVGNVHSIRSIHASNLDKNRGVVLAVSILSLAVWDTVLLWCAFFYYGINALVRSSDIDFMKLLTPWFHGFSQVANTASIWCMVMITIQRFMASRDPFRKSR</sequence>
<keyword evidence="2 5" id="KW-0812">Transmembrane</keyword>
<feature type="transmembrane region" description="Helical" evidence="5">
    <location>
        <begin position="90"/>
        <end position="114"/>
    </location>
</feature>
<dbReference type="Gene3D" id="1.20.1070.10">
    <property type="entry name" value="Rhodopsin 7-helix transmembrane proteins"/>
    <property type="match status" value="1"/>
</dbReference>
<dbReference type="InterPro" id="IPR017452">
    <property type="entry name" value="GPCR_Rhodpsn_7TM"/>
</dbReference>
<keyword evidence="8" id="KW-1185">Reference proteome</keyword>
<feature type="domain" description="G-protein coupled receptors family 1 profile" evidence="6">
    <location>
        <begin position="71"/>
        <end position="169"/>
    </location>
</feature>
<evidence type="ECO:0000313" key="8">
    <source>
        <dbReference type="Proteomes" id="UP000271098"/>
    </source>
</evidence>
<organism evidence="9">
    <name type="scientific">Gongylonema pulchrum</name>
    <dbReference type="NCBI Taxonomy" id="637853"/>
    <lineage>
        <taxon>Eukaryota</taxon>
        <taxon>Metazoa</taxon>
        <taxon>Ecdysozoa</taxon>
        <taxon>Nematoda</taxon>
        <taxon>Chromadorea</taxon>
        <taxon>Rhabditida</taxon>
        <taxon>Spirurina</taxon>
        <taxon>Spiruromorpha</taxon>
        <taxon>Spiruroidea</taxon>
        <taxon>Gongylonematidae</taxon>
        <taxon>Gongylonema</taxon>
    </lineage>
</organism>
<gene>
    <name evidence="7" type="ORF">GPUH_LOCUS737</name>
</gene>
<dbReference type="PROSITE" id="PS50262">
    <property type="entry name" value="G_PROTEIN_RECEP_F1_2"/>
    <property type="match status" value="1"/>
</dbReference>
<proteinExistence type="predicted"/>
<dbReference type="OrthoDB" id="5793039at2759"/>
<accession>A0A183CW96</accession>
<name>A0A183CW96_9BILA</name>
<dbReference type="PANTHER" id="PTHR46641">
    <property type="entry name" value="FMRFAMIDE RECEPTOR-RELATED"/>
    <property type="match status" value="1"/>
</dbReference>
<dbReference type="AlphaFoldDB" id="A0A183CW96"/>
<evidence type="ECO:0000259" key="6">
    <source>
        <dbReference type="PROSITE" id="PS50262"/>
    </source>
</evidence>
<keyword evidence="4 5" id="KW-0472">Membrane</keyword>
<evidence type="ECO:0000313" key="7">
    <source>
        <dbReference type="EMBL" id="VDK28631.1"/>
    </source>
</evidence>
<reference evidence="7 8" key="2">
    <citation type="submission" date="2018-11" db="EMBL/GenBank/DDBJ databases">
        <authorList>
            <consortium name="Pathogen Informatics"/>
        </authorList>
    </citation>
    <scope>NUCLEOTIDE SEQUENCE [LARGE SCALE GENOMIC DNA]</scope>
</reference>
<evidence type="ECO:0000256" key="3">
    <source>
        <dbReference type="ARBA" id="ARBA00022989"/>
    </source>
</evidence>
<dbReference type="WBParaSite" id="GPUH_0000073701-mRNA-1">
    <property type="protein sequence ID" value="GPUH_0000073701-mRNA-1"/>
    <property type="gene ID" value="GPUH_0000073701"/>
</dbReference>
<dbReference type="InterPro" id="IPR052954">
    <property type="entry name" value="GPCR-Ligand_Int"/>
</dbReference>
<dbReference type="SUPFAM" id="SSF81321">
    <property type="entry name" value="Family A G protein-coupled receptor-like"/>
    <property type="match status" value="1"/>
</dbReference>
<reference evidence="9" key="1">
    <citation type="submission" date="2016-06" db="UniProtKB">
        <authorList>
            <consortium name="WormBaseParasite"/>
        </authorList>
    </citation>
    <scope>IDENTIFICATION</scope>
</reference>
<protein>
    <submittedName>
        <fullName evidence="9">G_PROTEIN_RECEP_F1_2 domain-containing protein</fullName>
    </submittedName>
</protein>
<evidence type="ECO:0000256" key="4">
    <source>
        <dbReference type="ARBA" id="ARBA00023136"/>
    </source>
</evidence>